<dbReference type="RefSeq" id="WP_255900513.1">
    <property type="nucleotide sequence ID" value="NZ_JAFMZO010000002.1"/>
</dbReference>
<accession>A0ABW4ZNH9</accession>
<organism evidence="1 2">
    <name type="scientific">Paradesertivirga mongoliensis</name>
    <dbReference type="NCBI Taxonomy" id="2100740"/>
    <lineage>
        <taxon>Bacteria</taxon>
        <taxon>Pseudomonadati</taxon>
        <taxon>Bacteroidota</taxon>
        <taxon>Sphingobacteriia</taxon>
        <taxon>Sphingobacteriales</taxon>
        <taxon>Sphingobacteriaceae</taxon>
        <taxon>Paradesertivirga</taxon>
    </lineage>
</organism>
<keyword evidence="2" id="KW-1185">Reference proteome</keyword>
<gene>
    <name evidence="1" type="ORF">ACFSJU_14690</name>
</gene>
<comment type="caution">
    <text evidence="1">The sequence shown here is derived from an EMBL/GenBank/DDBJ whole genome shotgun (WGS) entry which is preliminary data.</text>
</comment>
<sequence length="75" mass="8934">MLKSVDEETAKKIYCLIDELIVSNHTPDCTQLFFKLFYQCYSDPHFSMTENEKLSMERISDLFMAIWMAQSKRKD</sequence>
<dbReference type="EMBL" id="JBHUHZ010000002">
    <property type="protein sequence ID" value="MFD2163654.1"/>
    <property type="molecule type" value="Genomic_DNA"/>
</dbReference>
<protein>
    <submittedName>
        <fullName evidence="1">Uncharacterized protein</fullName>
    </submittedName>
</protein>
<proteinExistence type="predicted"/>
<reference evidence="2" key="1">
    <citation type="journal article" date="2019" name="Int. J. Syst. Evol. Microbiol.">
        <title>The Global Catalogue of Microorganisms (GCM) 10K type strain sequencing project: providing services to taxonomists for standard genome sequencing and annotation.</title>
        <authorList>
            <consortium name="The Broad Institute Genomics Platform"/>
            <consortium name="The Broad Institute Genome Sequencing Center for Infectious Disease"/>
            <person name="Wu L."/>
            <person name="Ma J."/>
        </authorList>
    </citation>
    <scope>NUCLEOTIDE SEQUENCE [LARGE SCALE GENOMIC DNA]</scope>
    <source>
        <strain evidence="2">KCTC 42217</strain>
    </source>
</reference>
<evidence type="ECO:0000313" key="2">
    <source>
        <dbReference type="Proteomes" id="UP001597387"/>
    </source>
</evidence>
<dbReference type="Proteomes" id="UP001597387">
    <property type="component" value="Unassembled WGS sequence"/>
</dbReference>
<name>A0ABW4ZNH9_9SPHI</name>
<evidence type="ECO:0000313" key="1">
    <source>
        <dbReference type="EMBL" id="MFD2163654.1"/>
    </source>
</evidence>